<proteinExistence type="predicted"/>
<name>A0A2H0D0X3_9BACT</name>
<reference evidence="1 2" key="1">
    <citation type="submission" date="2017-09" db="EMBL/GenBank/DDBJ databases">
        <title>Depth-based differentiation of microbial function through sediment-hosted aquifers and enrichment of novel symbionts in the deep terrestrial subsurface.</title>
        <authorList>
            <person name="Probst A.J."/>
            <person name="Ladd B."/>
            <person name="Jarett J.K."/>
            <person name="Geller-Mcgrath D.E."/>
            <person name="Sieber C.M."/>
            <person name="Emerson J.B."/>
            <person name="Anantharaman K."/>
            <person name="Thomas B.C."/>
            <person name="Malmstrom R."/>
            <person name="Stieglmeier M."/>
            <person name="Klingl A."/>
            <person name="Woyke T."/>
            <person name="Ryan C.M."/>
            <person name="Banfield J.F."/>
        </authorList>
    </citation>
    <scope>NUCLEOTIDE SEQUENCE [LARGE SCALE GENOMIC DNA]</scope>
    <source>
        <strain evidence="1">CG22_combo_CG10-13_8_21_14_all_39_9</strain>
    </source>
</reference>
<organism evidence="1 2">
    <name type="scientific">Candidatus Kuenenbacteria bacterium CG22_combo_CG10-13_8_21_14_all_39_9</name>
    <dbReference type="NCBI Taxonomy" id="1974621"/>
    <lineage>
        <taxon>Bacteria</taxon>
        <taxon>Candidatus Kueneniibacteriota</taxon>
    </lineage>
</organism>
<dbReference type="Gene3D" id="3.40.50.150">
    <property type="entry name" value="Vaccinia Virus protein VP39"/>
    <property type="match status" value="1"/>
</dbReference>
<dbReference type="Proteomes" id="UP000230159">
    <property type="component" value="Unassembled WGS sequence"/>
</dbReference>
<dbReference type="EMBL" id="PCTN01000114">
    <property type="protein sequence ID" value="PIP75661.1"/>
    <property type="molecule type" value="Genomic_DNA"/>
</dbReference>
<dbReference type="AlphaFoldDB" id="A0A2H0D0X3"/>
<dbReference type="SUPFAM" id="SSF53335">
    <property type="entry name" value="S-adenosyl-L-methionine-dependent methyltransferases"/>
    <property type="match status" value="1"/>
</dbReference>
<evidence type="ECO:0008006" key="3">
    <source>
        <dbReference type="Google" id="ProtNLM"/>
    </source>
</evidence>
<protein>
    <recommendedName>
        <fullName evidence="3">Methyltransferase type 11 domain-containing protein</fullName>
    </recommendedName>
</protein>
<gene>
    <name evidence="1" type="ORF">COW86_02520</name>
</gene>
<sequence length="126" mass="14716">MNYPAPRAQGNSFSKDTIDVVYARSALHLFDEEIDEFLTTTKILLKTGGYLMVQGKPNENYKIQRSREVNPNLCVNGDGRIRRLWNEENINKLVNKIGFKLVRLERTTEKWRNKDSHFISFIAQKI</sequence>
<accession>A0A2H0D0X3</accession>
<comment type="caution">
    <text evidence="1">The sequence shown here is derived from an EMBL/GenBank/DDBJ whole genome shotgun (WGS) entry which is preliminary data.</text>
</comment>
<evidence type="ECO:0000313" key="1">
    <source>
        <dbReference type="EMBL" id="PIP75661.1"/>
    </source>
</evidence>
<evidence type="ECO:0000313" key="2">
    <source>
        <dbReference type="Proteomes" id="UP000230159"/>
    </source>
</evidence>
<dbReference type="InterPro" id="IPR029063">
    <property type="entry name" value="SAM-dependent_MTases_sf"/>
</dbReference>